<organism evidence="10 11">
    <name type="scientific">Phytophthora sojae (strain P6497)</name>
    <name type="common">Soybean stem and root rot agent</name>
    <name type="synonym">Phytophthora megasperma f. sp. glycines</name>
    <dbReference type="NCBI Taxonomy" id="1094619"/>
    <lineage>
        <taxon>Eukaryota</taxon>
        <taxon>Sar</taxon>
        <taxon>Stramenopiles</taxon>
        <taxon>Oomycota</taxon>
        <taxon>Peronosporomycetes</taxon>
        <taxon>Peronosporales</taxon>
        <taxon>Peronosporaceae</taxon>
        <taxon>Phytophthora</taxon>
    </lineage>
</organism>
<dbReference type="Pfam" id="PF01328">
    <property type="entry name" value="Peroxidase_2"/>
    <property type="match status" value="1"/>
</dbReference>
<keyword evidence="5" id="KW-0560">Oxidoreductase</keyword>
<evidence type="ECO:0000256" key="4">
    <source>
        <dbReference type="ARBA" id="ARBA00022723"/>
    </source>
</evidence>
<keyword evidence="8" id="KW-0732">Signal</keyword>
<dbReference type="GO" id="GO:0004601">
    <property type="term" value="F:peroxidase activity"/>
    <property type="evidence" value="ECO:0007669"/>
    <property type="project" value="UniProtKB-KW"/>
</dbReference>
<keyword evidence="11" id="KW-1185">Reference proteome</keyword>
<evidence type="ECO:0000313" key="11">
    <source>
        <dbReference type="Proteomes" id="UP000002640"/>
    </source>
</evidence>
<dbReference type="PROSITE" id="PS51405">
    <property type="entry name" value="HEME_HALOPEROXIDASE"/>
    <property type="match status" value="1"/>
</dbReference>
<sequence>MVSWFTALSYVATAFGVAQGYTTAEDAALAAAAAKPVGEYYRPPVSMTSGRSGTNTPFRRGPCPGLNTLANHGYLPRDGKNVTIKMVMAAMKDKFNIADDLATVMGTLSPAVFDLNDLSKHNNPIEHDASMACSDSYFGEDPAFVTPSIINDVLRYGGDGLIDINDVAKIQSSRIAYGQQYNPQFDFSATPAFIARAEAALFLRAFGGQNGNSCKASFASTFFLQEQFPTDWTKSPTPIKFADALATISYLAIAEL</sequence>
<evidence type="ECO:0000256" key="2">
    <source>
        <dbReference type="ARBA" id="ARBA00022559"/>
    </source>
</evidence>
<comment type="cofactor">
    <cofactor evidence="1">
        <name>heme b</name>
        <dbReference type="ChEBI" id="CHEBI:60344"/>
    </cofactor>
</comment>
<proteinExistence type="inferred from homology"/>
<dbReference type="InParanoid" id="G4Z2Q2"/>
<dbReference type="Gene3D" id="1.10.489.10">
    <property type="entry name" value="Chloroperoxidase-like"/>
    <property type="match status" value="1"/>
</dbReference>
<dbReference type="PANTHER" id="PTHR33577:SF9">
    <property type="entry name" value="PEROXIDASE STCC"/>
    <property type="match status" value="1"/>
</dbReference>
<protein>
    <submittedName>
        <fullName evidence="10">Chloroperoxidase</fullName>
    </submittedName>
</protein>
<feature type="domain" description="Heme haloperoxidase family profile" evidence="9">
    <location>
        <begin position="36"/>
        <end position="246"/>
    </location>
</feature>
<dbReference type="AlphaFoldDB" id="G4Z2Q2"/>
<keyword evidence="4" id="KW-0479">Metal-binding</keyword>
<dbReference type="InterPro" id="IPR036851">
    <property type="entry name" value="Chloroperoxidase-like_sf"/>
</dbReference>
<keyword evidence="2" id="KW-0575">Peroxidase</keyword>
<evidence type="ECO:0000313" key="10">
    <source>
        <dbReference type="EMBL" id="EGZ22177.1"/>
    </source>
</evidence>
<dbReference type="InterPro" id="IPR000028">
    <property type="entry name" value="Chloroperoxidase"/>
</dbReference>
<dbReference type="SUPFAM" id="SSF47571">
    <property type="entry name" value="Cloroperoxidase"/>
    <property type="match status" value="1"/>
</dbReference>
<evidence type="ECO:0000256" key="6">
    <source>
        <dbReference type="ARBA" id="ARBA00023004"/>
    </source>
</evidence>
<name>G4Z2Q2_PHYSP</name>
<evidence type="ECO:0000256" key="1">
    <source>
        <dbReference type="ARBA" id="ARBA00001970"/>
    </source>
</evidence>
<dbReference type="RefSeq" id="XP_009524894.1">
    <property type="nucleotide sequence ID" value="XM_009526599.1"/>
</dbReference>
<evidence type="ECO:0000256" key="8">
    <source>
        <dbReference type="SAM" id="SignalP"/>
    </source>
</evidence>
<evidence type="ECO:0000256" key="5">
    <source>
        <dbReference type="ARBA" id="ARBA00023002"/>
    </source>
</evidence>
<evidence type="ECO:0000259" key="9">
    <source>
        <dbReference type="PROSITE" id="PS51405"/>
    </source>
</evidence>
<evidence type="ECO:0000256" key="7">
    <source>
        <dbReference type="ARBA" id="ARBA00025795"/>
    </source>
</evidence>
<dbReference type="GeneID" id="20641760"/>
<dbReference type="EMBL" id="JH159153">
    <property type="protein sequence ID" value="EGZ22177.1"/>
    <property type="molecule type" value="Genomic_DNA"/>
</dbReference>
<feature type="signal peptide" evidence="8">
    <location>
        <begin position="1"/>
        <end position="20"/>
    </location>
</feature>
<dbReference type="PANTHER" id="PTHR33577">
    <property type="entry name" value="STERIGMATOCYSTIN BIOSYNTHESIS PEROXIDASE STCC-RELATED"/>
    <property type="match status" value="1"/>
</dbReference>
<dbReference type="SMR" id="G4Z2Q2"/>
<dbReference type="KEGG" id="psoj:PHYSODRAFT_299589"/>
<feature type="chain" id="PRO_5003471762" evidence="8">
    <location>
        <begin position="21"/>
        <end position="256"/>
    </location>
</feature>
<comment type="similarity">
    <text evidence="7">Belongs to the chloroperoxidase family.</text>
</comment>
<gene>
    <name evidence="10" type="ORF">PHYSODRAFT_299589</name>
</gene>
<dbReference type="GO" id="GO:0046872">
    <property type="term" value="F:metal ion binding"/>
    <property type="evidence" value="ECO:0007669"/>
    <property type="project" value="UniProtKB-KW"/>
</dbReference>
<accession>G4Z2Q2</accession>
<keyword evidence="6" id="KW-0408">Iron</keyword>
<dbReference type="Proteomes" id="UP000002640">
    <property type="component" value="Unassembled WGS sequence"/>
</dbReference>
<reference evidence="10 11" key="1">
    <citation type="journal article" date="2006" name="Science">
        <title>Phytophthora genome sequences uncover evolutionary origins and mechanisms of pathogenesis.</title>
        <authorList>
            <person name="Tyler B.M."/>
            <person name="Tripathy S."/>
            <person name="Zhang X."/>
            <person name="Dehal P."/>
            <person name="Jiang R.H."/>
            <person name="Aerts A."/>
            <person name="Arredondo F.D."/>
            <person name="Baxter L."/>
            <person name="Bensasson D."/>
            <person name="Beynon J.L."/>
            <person name="Chapman J."/>
            <person name="Damasceno C.M."/>
            <person name="Dorrance A.E."/>
            <person name="Dou D."/>
            <person name="Dickerman A.W."/>
            <person name="Dubchak I.L."/>
            <person name="Garbelotto M."/>
            <person name="Gijzen M."/>
            <person name="Gordon S.G."/>
            <person name="Govers F."/>
            <person name="Grunwald N.J."/>
            <person name="Huang W."/>
            <person name="Ivors K.L."/>
            <person name="Jones R.W."/>
            <person name="Kamoun S."/>
            <person name="Krampis K."/>
            <person name="Lamour K.H."/>
            <person name="Lee M.K."/>
            <person name="McDonald W.H."/>
            <person name="Medina M."/>
            <person name="Meijer H.J."/>
            <person name="Nordberg E.K."/>
            <person name="Maclean D.J."/>
            <person name="Ospina-Giraldo M.D."/>
            <person name="Morris P.F."/>
            <person name="Phuntumart V."/>
            <person name="Putnam N.H."/>
            <person name="Rash S."/>
            <person name="Rose J.K."/>
            <person name="Sakihama Y."/>
            <person name="Salamov A.A."/>
            <person name="Savidor A."/>
            <person name="Scheuring C.F."/>
            <person name="Smith B.M."/>
            <person name="Sobral B.W."/>
            <person name="Terry A."/>
            <person name="Torto-Alalibo T.A."/>
            <person name="Win J."/>
            <person name="Xu Z."/>
            <person name="Zhang H."/>
            <person name="Grigoriev I.V."/>
            <person name="Rokhsar D.S."/>
            <person name="Boore J.L."/>
        </authorList>
    </citation>
    <scope>NUCLEOTIDE SEQUENCE [LARGE SCALE GENOMIC DNA]</scope>
    <source>
        <strain evidence="10 11">P6497</strain>
    </source>
</reference>
<keyword evidence="3" id="KW-0349">Heme</keyword>
<evidence type="ECO:0000256" key="3">
    <source>
        <dbReference type="ARBA" id="ARBA00022617"/>
    </source>
</evidence>